<dbReference type="Proteomes" id="UP000199138">
    <property type="component" value="Unassembled WGS sequence"/>
</dbReference>
<dbReference type="PANTHER" id="PTHR43685:SF2">
    <property type="entry name" value="GLYCOSYLTRANSFERASE 2-LIKE DOMAIN-CONTAINING PROTEIN"/>
    <property type="match status" value="1"/>
</dbReference>
<dbReference type="AlphaFoldDB" id="A0A1I7HN03"/>
<feature type="domain" description="Glycosyltransferase 2-like" evidence="1">
    <location>
        <begin position="4"/>
        <end position="131"/>
    </location>
</feature>
<dbReference type="EMBL" id="FPBK01000010">
    <property type="protein sequence ID" value="SFU62072.1"/>
    <property type="molecule type" value="Genomic_DNA"/>
</dbReference>
<sequence>MKFSLIICTYKRAKAIQNLMESVSQQTLYPNQILIVDGSLDSETELLFNNANYKNVQYYKVTPEQSGLTKQRNVGVAKVAKEAEVVCFLDDDTVLEPDYFEEVIRVFKNHAGVVGVGGVAVNENRWQVKEEGKQYDNKKYYEWEGYVCKEGQRNVIRNYLGLASNKPPGVMPEYSHGRTMGYPLTGKTYEVDLLIGMSMAFRKKVVDAIPFSTYFEGYGLYEDADFSIRAQQFGKLVLATAAQLNHYHDASGRPNQYKYGKMVTRNGWRIWRLKYPNPSMKAKIKWYLISWVLIGLRGLNVLTTSKKKEAFTETMGRLIGLFGLLFQKPSTKL</sequence>
<gene>
    <name evidence="2" type="ORF">SAMN05216480_11056</name>
</gene>
<dbReference type="Pfam" id="PF00535">
    <property type="entry name" value="Glycos_transf_2"/>
    <property type="match status" value="1"/>
</dbReference>
<evidence type="ECO:0000313" key="2">
    <source>
        <dbReference type="EMBL" id="SFU62072.1"/>
    </source>
</evidence>
<dbReference type="RefSeq" id="WP_093025569.1">
    <property type="nucleotide sequence ID" value="NZ_FPBK01000010.1"/>
</dbReference>
<keyword evidence="3" id="KW-1185">Reference proteome</keyword>
<dbReference type="PANTHER" id="PTHR43685">
    <property type="entry name" value="GLYCOSYLTRANSFERASE"/>
    <property type="match status" value="1"/>
</dbReference>
<dbReference type="InterPro" id="IPR050834">
    <property type="entry name" value="Glycosyltransf_2"/>
</dbReference>
<evidence type="ECO:0000259" key="1">
    <source>
        <dbReference type="Pfam" id="PF00535"/>
    </source>
</evidence>
<keyword evidence="2" id="KW-0808">Transferase</keyword>
<dbReference type="InterPro" id="IPR029044">
    <property type="entry name" value="Nucleotide-diphossugar_trans"/>
</dbReference>
<dbReference type="CDD" id="cd00761">
    <property type="entry name" value="Glyco_tranf_GTA_type"/>
    <property type="match status" value="1"/>
</dbReference>
<dbReference type="GO" id="GO:0016740">
    <property type="term" value="F:transferase activity"/>
    <property type="evidence" value="ECO:0007669"/>
    <property type="project" value="UniProtKB-KW"/>
</dbReference>
<reference evidence="2 3" key="1">
    <citation type="submission" date="2016-10" db="EMBL/GenBank/DDBJ databases">
        <authorList>
            <person name="de Groot N.N."/>
        </authorList>
    </citation>
    <scope>NUCLEOTIDE SEQUENCE [LARGE SCALE GENOMIC DNA]</scope>
    <source>
        <strain evidence="2 3">CGMCC 1.12333</strain>
    </source>
</reference>
<accession>A0A1I7HN03</accession>
<proteinExistence type="predicted"/>
<dbReference type="STRING" id="1224947.SAMN05216480_11056"/>
<dbReference type="SUPFAM" id="SSF53448">
    <property type="entry name" value="Nucleotide-diphospho-sugar transferases"/>
    <property type="match status" value="1"/>
</dbReference>
<dbReference type="Gene3D" id="3.90.550.10">
    <property type="entry name" value="Spore Coat Polysaccharide Biosynthesis Protein SpsA, Chain A"/>
    <property type="match status" value="1"/>
</dbReference>
<dbReference type="InterPro" id="IPR001173">
    <property type="entry name" value="Glyco_trans_2-like"/>
</dbReference>
<evidence type="ECO:0000313" key="3">
    <source>
        <dbReference type="Proteomes" id="UP000199138"/>
    </source>
</evidence>
<protein>
    <submittedName>
        <fullName evidence="2">Glycosyltransferase, GT2 family</fullName>
    </submittedName>
</protein>
<name>A0A1I7HN03_9FLAO</name>
<dbReference type="OrthoDB" id="1493960at2"/>
<organism evidence="2 3">
    <name type="scientific">Pustulibacterium marinum</name>
    <dbReference type="NCBI Taxonomy" id="1224947"/>
    <lineage>
        <taxon>Bacteria</taxon>
        <taxon>Pseudomonadati</taxon>
        <taxon>Bacteroidota</taxon>
        <taxon>Flavobacteriia</taxon>
        <taxon>Flavobacteriales</taxon>
        <taxon>Flavobacteriaceae</taxon>
        <taxon>Pustulibacterium</taxon>
    </lineage>
</organism>